<keyword evidence="2" id="KW-1185">Reference proteome</keyword>
<evidence type="ECO:0000313" key="2">
    <source>
        <dbReference type="Proteomes" id="UP001057402"/>
    </source>
</evidence>
<comment type="caution">
    <text evidence="1">The sequence shown here is derived from an EMBL/GenBank/DDBJ whole genome shotgun (WGS) entry which is preliminary data.</text>
</comment>
<organism evidence="1 2">
    <name type="scientific">Melastoma candidum</name>
    <dbReference type="NCBI Taxonomy" id="119954"/>
    <lineage>
        <taxon>Eukaryota</taxon>
        <taxon>Viridiplantae</taxon>
        <taxon>Streptophyta</taxon>
        <taxon>Embryophyta</taxon>
        <taxon>Tracheophyta</taxon>
        <taxon>Spermatophyta</taxon>
        <taxon>Magnoliopsida</taxon>
        <taxon>eudicotyledons</taxon>
        <taxon>Gunneridae</taxon>
        <taxon>Pentapetalae</taxon>
        <taxon>rosids</taxon>
        <taxon>malvids</taxon>
        <taxon>Myrtales</taxon>
        <taxon>Melastomataceae</taxon>
        <taxon>Melastomatoideae</taxon>
        <taxon>Melastomateae</taxon>
        <taxon>Melastoma</taxon>
    </lineage>
</organism>
<accession>A0ACB9SEP8</accession>
<proteinExistence type="predicted"/>
<sequence>MCVTSAAATGMKVKMKMKMKKAAVSPPLAVALPVTATELRKKAKLGGVIPAERKSVKRMMFKRLMGCMASAVNVDG</sequence>
<evidence type="ECO:0000313" key="1">
    <source>
        <dbReference type="EMBL" id="KAI4387963.1"/>
    </source>
</evidence>
<gene>
    <name evidence="1" type="ORF">MLD38_000345</name>
</gene>
<dbReference type="Proteomes" id="UP001057402">
    <property type="component" value="Chromosome 1"/>
</dbReference>
<name>A0ACB9SEP8_9MYRT</name>
<dbReference type="EMBL" id="CM042880">
    <property type="protein sequence ID" value="KAI4387963.1"/>
    <property type="molecule type" value="Genomic_DNA"/>
</dbReference>
<reference evidence="2" key="1">
    <citation type="journal article" date="2023" name="Front. Plant Sci.">
        <title>Chromosomal-level genome assembly of Melastoma candidum provides insights into trichome evolution.</title>
        <authorList>
            <person name="Zhong Y."/>
            <person name="Wu W."/>
            <person name="Sun C."/>
            <person name="Zou P."/>
            <person name="Liu Y."/>
            <person name="Dai S."/>
            <person name="Zhou R."/>
        </authorList>
    </citation>
    <scope>NUCLEOTIDE SEQUENCE [LARGE SCALE GENOMIC DNA]</scope>
</reference>
<protein>
    <submittedName>
        <fullName evidence="1">Uncharacterized protein</fullName>
    </submittedName>
</protein>